<dbReference type="RefSeq" id="WP_134744301.1">
    <property type="nucleotide sequence ID" value="NZ_CP119762.1"/>
</dbReference>
<dbReference type="InterPro" id="IPR018337">
    <property type="entry name" value="Cell_wall/Cho-bd_repeat"/>
</dbReference>
<dbReference type="PROSITE" id="PS51170">
    <property type="entry name" value="CW"/>
    <property type="match status" value="2"/>
</dbReference>
<reference evidence="3 4" key="1">
    <citation type="submission" date="2019-01" db="EMBL/GenBank/DDBJ databases">
        <title>Draft Genome Sequences of Helcococcus ovis Strains Isolated from the Uterus and Vagina of Dairy Cows with Metritis.</title>
        <authorList>
            <person name="Cunha F."/>
            <person name="Jeon S.J."/>
            <person name="Kutzer P."/>
            <person name="Galvao K.N."/>
        </authorList>
    </citation>
    <scope>NUCLEOTIDE SEQUENCE [LARGE SCALE GENOMIC DNA]</scope>
    <source>
        <strain evidence="3 4">KG-37</strain>
    </source>
</reference>
<dbReference type="SUPFAM" id="SSF69360">
    <property type="entry name" value="Cell wall binding repeat"/>
    <property type="match status" value="1"/>
</dbReference>
<dbReference type="Pfam" id="PF19085">
    <property type="entry name" value="Choline_bind_2"/>
    <property type="match status" value="1"/>
</dbReference>
<keyword evidence="1" id="KW-0677">Repeat</keyword>
<name>A0A4R9C0Y7_9FIRM</name>
<feature type="repeat" description="Cell wall-binding" evidence="2">
    <location>
        <begin position="100"/>
        <end position="121"/>
    </location>
</feature>
<dbReference type="Proteomes" id="UP000297454">
    <property type="component" value="Unassembled WGS sequence"/>
</dbReference>
<evidence type="ECO:0000256" key="2">
    <source>
        <dbReference type="PROSITE-ProRule" id="PRU00591"/>
    </source>
</evidence>
<protein>
    <recommendedName>
        <fullName evidence="5">N-acetylmuramoyl-L-alanine amidase family protein</fullName>
    </recommendedName>
</protein>
<gene>
    <name evidence="3" type="ORF">EQF91_05870</name>
</gene>
<dbReference type="Gene3D" id="2.10.270.10">
    <property type="entry name" value="Cholin Binding"/>
    <property type="match status" value="1"/>
</dbReference>
<dbReference type="Gene3D" id="2.20.120.10">
    <property type="entry name" value="Multimodular pneumococcal cell wall endolysin, domain 3"/>
    <property type="match status" value="1"/>
</dbReference>
<organism evidence="3 4">
    <name type="scientific">Helcococcus ovis</name>
    <dbReference type="NCBI Taxonomy" id="72026"/>
    <lineage>
        <taxon>Bacteria</taxon>
        <taxon>Bacillati</taxon>
        <taxon>Bacillota</taxon>
        <taxon>Tissierellia</taxon>
        <taxon>Tissierellales</taxon>
        <taxon>Peptoniphilaceae</taxon>
        <taxon>Helcococcus</taxon>
    </lineage>
</organism>
<accession>A0A4R9C0Y7</accession>
<evidence type="ECO:0008006" key="5">
    <source>
        <dbReference type="Google" id="ProtNLM"/>
    </source>
</evidence>
<evidence type="ECO:0000313" key="4">
    <source>
        <dbReference type="Proteomes" id="UP000297454"/>
    </source>
</evidence>
<dbReference type="Pfam" id="PF01473">
    <property type="entry name" value="Choline_bind_1"/>
    <property type="match status" value="3"/>
</dbReference>
<keyword evidence="4" id="KW-1185">Reference proteome</keyword>
<feature type="repeat" description="Cell wall-binding" evidence="2">
    <location>
        <begin position="77"/>
        <end position="98"/>
    </location>
</feature>
<sequence length="300" mass="36322">MNTILKKSLFVFLVPFIAIFILVHKNVDAARNEWLYDKEYSSWYYLKSDDKKAKSEWIYDKKYSSWYYLKIDGKMAKSEWIYDKKYSSWYYLKSDGKMAKSEWIYDKKYNSWYYLKSDGKMAKSEWIYDKKYSSWYYLKIDGKMAKSEWVDNYFVDKSGKWIRDKKLNAKDILNEEQLNKFKISDSIARYYYKNIPTDDYYVMDKNGNIESYSLNLINRNLSVFDKYLENKYIENIDKSILSVIESGESISDKYSYIIFNKSNNKPEFIRIYYISRKNSEGIEYIDRKITINTAIDKTID</sequence>
<evidence type="ECO:0000313" key="3">
    <source>
        <dbReference type="EMBL" id="TFF65376.1"/>
    </source>
</evidence>
<dbReference type="AlphaFoldDB" id="A0A4R9C0Y7"/>
<dbReference type="EMBL" id="SCFR01000020">
    <property type="protein sequence ID" value="TFF65376.1"/>
    <property type="molecule type" value="Genomic_DNA"/>
</dbReference>
<proteinExistence type="predicted"/>
<comment type="caution">
    <text evidence="3">The sequence shown here is derived from an EMBL/GenBank/DDBJ whole genome shotgun (WGS) entry which is preliminary data.</text>
</comment>
<evidence type="ECO:0000256" key="1">
    <source>
        <dbReference type="ARBA" id="ARBA00022737"/>
    </source>
</evidence>